<evidence type="ECO:0000313" key="1">
    <source>
        <dbReference type="Proteomes" id="UP000887565"/>
    </source>
</evidence>
<organism evidence="1 2">
    <name type="scientific">Romanomermis culicivorax</name>
    <name type="common">Nematode worm</name>
    <dbReference type="NCBI Taxonomy" id="13658"/>
    <lineage>
        <taxon>Eukaryota</taxon>
        <taxon>Metazoa</taxon>
        <taxon>Ecdysozoa</taxon>
        <taxon>Nematoda</taxon>
        <taxon>Enoplea</taxon>
        <taxon>Dorylaimia</taxon>
        <taxon>Mermithida</taxon>
        <taxon>Mermithoidea</taxon>
        <taxon>Mermithidae</taxon>
        <taxon>Romanomermis</taxon>
    </lineage>
</organism>
<protein>
    <submittedName>
        <fullName evidence="2">Uncharacterized protein</fullName>
    </submittedName>
</protein>
<reference evidence="2" key="1">
    <citation type="submission" date="2022-11" db="UniProtKB">
        <authorList>
            <consortium name="WormBaseParasite"/>
        </authorList>
    </citation>
    <scope>IDENTIFICATION</scope>
</reference>
<sequence length="122" mass="14294">MAFDTVSQSEENSSKSRLLSQIISQQIPRMENNDSSAIPVENFRWREIQQKLHRTQDALFNIFQFMREGKNQFVHKFDASLKDLAVKCMFNEIRTVVEKSITDYPNNPLILLYDTAFQLGDF</sequence>
<proteinExistence type="predicted"/>
<dbReference type="AlphaFoldDB" id="A0A915J0R7"/>
<evidence type="ECO:0000313" key="2">
    <source>
        <dbReference type="WBParaSite" id="nRc.2.0.1.t19694-RA"/>
    </source>
</evidence>
<keyword evidence="1" id="KW-1185">Reference proteome</keyword>
<dbReference type="WBParaSite" id="nRc.2.0.1.t19694-RA">
    <property type="protein sequence ID" value="nRc.2.0.1.t19694-RA"/>
    <property type="gene ID" value="nRc.2.0.1.g19694"/>
</dbReference>
<dbReference type="Proteomes" id="UP000887565">
    <property type="component" value="Unplaced"/>
</dbReference>
<accession>A0A915J0R7</accession>
<name>A0A915J0R7_ROMCU</name>